<keyword evidence="7" id="KW-0406">Ion transport</keyword>
<evidence type="ECO:0000256" key="5">
    <source>
        <dbReference type="ARBA" id="ARBA00022692"/>
    </source>
</evidence>
<evidence type="ECO:0000313" key="13">
    <source>
        <dbReference type="EMBL" id="QFI36988.1"/>
    </source>
</evidence>
<dbReference type="PROSITE" id="PS52016">
    <property type="entry name" value="TONB_DEPENDENT_REC_3"/>
    <property type="match status" value="1"/>
</dbReference>
<evidence type="ECO:0000256" key="7">
    <source>
        <dbReference type="ARBA" id="ARBA00023065"/>
    </source>
</evidence>
<evidence type="ECO:0000256" key="1">
    <source>
        <dbReference type="ARBA" id="ARBA00004571"/>
    </source>
</evidence>
<keyword evidence="14" id="KW-1185">Reference proteome</keyword>
<dbReference type="AlphaFoldDB" id="A0A5J6WID1"/>
<organism evidence="13 14">
    <name type="scientific">Moritella marina ATCC 15381</name>
    <dbReference type="NCBI Taxonomy" id="1202962"/>
    <lineage>
        <taxon>Bacteria</taxon>
        <taxon>Pseudomonadati</taxon>
        <taxon>Pseudomonadota</taxon>
        <taxon>Gammaproteobacteria</taxon>
        <taxon>Alteromonadales</taxon>
        <taxon>Moritellaceae</taxon>
        <taxon>Moritella</taxon>
    </lineage>
</organism>
<evidence type="ECO:0000256" key="10">
    <source>
        <dbReference type="ARBA" id="ARBA00023237"/>
    </source>
</evidence>
<keyword evidence="3 11" id="KW-1134">Transmembrane beta strand</keyword>
<feature type="signal peptide" evidence="12">
    <location>
        <begin position="1"/>
        <end position="24"/>
    </location>
</feature>
<comment type="similarity">
    <text evidence="11">Belongs to the TonB-dependent receptor family.</text>
</comment>
<reference evidence="13 14" key="1">
    <citation type="submission" date="2019-09" db="EMBL/GenBank/DDBJ databases">
        <title>Hybrid Assembly of the complete Genome of the Deep-Sea Bacterium Moritella marina from long Nanopore and Illumina reads.</title>
        <authorList>
            <person name="Magin S."/>
            <person name="Georgoulis A."/>
            <person name="Papadimitriou K."/>
            <person name="Iliakis G."/>
            <person name="Vorgias C.E."/>
        </authorList>
    </citation>
    <scope>NUCLEOTIDE SEQUENCE [LARGE SCALE GENOMIC DNA]</scope>
    <source>
        <strain evidence="13 14">MP-1</strain>
    </source>
</reference>
<feature type="chain" id="PRO_5023899826" description="TonB-dependent receptor" evidence="12">
    <location>
        <begin position="25"/>
        <end position="775"/>
    </location>
</feature>
<dbReference type="KEGG" id="mmaa:FR932_03675"/>
<keyword evidence="5 11" id="KW-0812">Transmembrane</keyword>
<evidence type="ECO:0000256" key="12">
    <source>
        <dbReference type="SAM" id="SignalP"/>
    </source>
</evidence>
<dbReference type="SUPFAM" id="SSF56935">
    <property type="entry name" value="Porins"/>
    <property type="match status" value="1"/>
</dbReference>
<dbReference type="OrthoDB" id="7051185at2"/>
<name>A0A5J6WID1_MORMI</name>
<dbReference type="Proteomes" id="UP000327424">
    <property type="component" value="Chromosome"/>
</dbReference>
<dbReference type="Gene3D" id="2.40.170.20">
    <property type="entry name" value="TonB-dependent receptor, beta-barrel domain"/>
    <property type="match status" value="1"/>
</dbReference>
<keyword evidence="8" id="KW-0798">TonB box</keyword>
<proteinExistence type="inferred from homology"/>
<keyword evidence="2 11" id="KW-0813">Transport</keyword>
<keyword evidence="9 11" id="KW-0472">Membrane</keyword>
<accession>A0A5J6WID1</accession>
<evidence type="ECO:0000313" key="14">
    <source>
        <dbReference type="Proteomes" id="UP000327424"/>
    </source>
</evidence>
<sequence>MIKSNISSITPVIISALLPVTSFAEEVASEPKSITLTQEVAAISSINTIAETVTATNQTEIPEINLAPLPTTKANRAVFIRGFSSLDTQATKNSAVTINHDGVYMGRTVGLAADVADLEDVLYSRGPTTNSGRNALAGNVNYVSVKPSDEFELEQEFSAGSQNELRSKTMINIPLSDTLSGRFSISSFTRDGAITSTSEKATGNFGDIDTSAFTGALRWTPNEKLTVDYAYDYSDADYISPYIQLLASDSLNPGDANEDRQTSTDLYQEDSNDHTAQGHRLNFAWQFNERTQFESISSYRMSDGNTEAVIGTQDSIAGGTLDVSQWSQEFRLSSSAVNDRINFTLGTLYYSEDSDSTAYAENSRFVNDTYDPNNKGQLYQGQQDSWFDTATQGELENIAVYGEASFIPAILNNKFTITTGLRQEWVNVDANKQYDGECLFNPTGGVIVNPNLPSNHPLKQQAGAIITALCPGALNNGGAGNDIDDVYIESSASFQMLLPSIKLNYEIGREKNVYTSVRKGWNPGGFNALAGVENFESGFDEETMMTYDLGFQGNFANRAIQLNAVAFYNDIKNHQANTSNRVHPTMVDTYNVQKAHSYGVDLDLFAFLSKNAMVKFNYSYLQMEYDEYTHRDEVKSRINGETDINPITRDVPDMIPQAPEQTILTSFIYRFDKTDFGQPTVLLTNIYRGAFYSSNNGLDILENDSFSLINLDLTLAEIPLKTGELAVNLWAKNLFDEEYTLAKYGYGYGSEATSGPVIGVFGPERTFGIKLNYTF</sequence>
<dbReference type="InterPro" id="IPR036942">
    <property type="entry name" value="Beta-barrel_TonB_sf"/>
</dbReference>
<keyword evidence="4" id="KW-0410">Iron transport</keyword>
<evidence type="ECO:0000256" key="11">
    <source>
        <dbReference type="PROSITE-ProRule" id="PRU01360"/>
    </source>
</evidence>
<gene>
    <name evidence="13" type="ORF">FR932_03675</name>
</gene>
<evidence type="ECO:0008006" key="15">
    <source>
        <dbReference type="Google" id="ProtNLM"/>
    </source>
</evidence>
<dbReference type="GO" id="GO:0009279">
    <property type="term" value="C:cell outer membrane"/>
    <property type="evidence" value="ECO:0007669"/>
    <property type="project" value="UniProtKB-SubCell"/>
</dbReference>
<keyword evidence="10 11" id="KW-0998">Cell outer membrane</keyword>
<dbReference type="PANTHER" id="PTHR32552:SF81">
    <property type="entry name" value="TONB-DEPENDENT OUTER MEMBRANE RECEPTOR"/>
    <property type="match status" value="1"/>
</dbReference>
<dbReference type="EMBL" id="CP044399">
    <property type="protein sequence ID" value="QFI36988.1"/>
    <property type="molecule type" value="Genomic_DNA"/>
</dbReference>
<dbReference type="RefSeq" id="WP_019439939.1">
    <property type="nucleotide sequence ID" value="NZ_ALOE01000005.1"/>
</dbReference>
<comment type="subcellular location">
    <subcellularLocation>
        <location evidence="1 11">Cell outer membrane</location>
        <topology evidence="1 11">Multi-pass membrane protein</topology>
    </subcellularLocation>
</comment>
<evidence type="ECO:0000256" key="9">
    <source>
        <dbReference type="ARBA" id="ARBA00023136"/>
    </source>
</evidence>
<evidence type="ECO:0000256" key="6">
    <source>
        <dbReference type="ARBA" id="ARBA00023004"/>
    </source>
</evidence>
<evidence type="ECO:0000256" key="8">
    <source>
        <dbReference type="ARBA" id="ARBA00023077"/>
    </source>
</evidence>
<protein>
    <recommendedName>
        <fullName evidence="15">TonB-dependent receptor</fullName>
    </recommendedName>
</protein>
<dbReference type="GO" id="GO:0006826">
    <property type="term" value="P:iron ion transport"/>
    <property type="evidence" value="ECO:0007669"/>
    <property type="project" value="UniProtKB-KW"/>
</dbReference>
<keyword evidence="12" id="KW-0732">Signal</keyword>
<dbReference type="InterPro" id="IPR039426">
    <property type="entry name" value="TonB-dep_rcpt-like"/>
</dbReference>
<evidence type="ECO:0000256" key="3">
    <source>
        <dbReference type="ARBA" id="ARBA00022452"/>
    </source>
</evidence>
<keyword evidence="6" id="KW-0408">Iron</keyword>
<dbReference type="PANTHER" id="PTHR32552">
    <property type="entry name" value="FERRICHROME IRON RECEPTOR-RELATED"/>
    <property type="match status" value="1"/>
</dbReference>
<evidence type="ECO:0000256" key="4">
    <source>
        <dbReference type="ARBA" id="ARBA00022496"/>
    </source>
</evidence>
<evidence type="ECO:0000256" key="2">
    <source>
        <dbReference type="ARBA" id="ARBA00022448"/>
    </source>
</evidence>